<dbReference type="Gene3D" id="1.25.40.10">
    <property type="entry name" value="Tetratricopeptide repeat domain"/>
    <property type="match status" value="1"/>
</dbReference>
<organism evidence="2 3">
    <name type="scientific">Dictyostelium purpureum</name>
    <name type="common">Slime mold</name>
    <dbReference type="NCBI Taxonomy" id="5786"/>
    <lineage>
        <taxon>Eukaryota</taxon>
        <taxon>Amoebozoa</taxon>
        <taxon>Evosea</taxon>
        <taxon>Eumycetozoa</taxon>
        <taxon>Dictyostelia</taxon>
        <taxon>Dictyosteliales</taxon>
        <taxon>Dictyosteliaceae</taxon>
        <taxon>Dictyostelium</taxon>
    </lineage>
</organism>
<dbReference type="AlphaFoldDB" id="F0ZEH4"/>
<dbReference type="GO" id="GO:0000956">
    <property type="term" value="P:nuclear-transcribed mRNA catabolic process"/>
    <property type="evidence" value="ECO:0000318"/>
    <property type="project" value="GO_Central"/>
</dbReference>
<name>F0ZEH4_DICPU</name>
<dbReference type="Pfam" id="PF12895">
    <property type="entry name" value="ANAPC3"/>
    <property type="match status" value="1"/>
</dbReference>
<accession>F0ZEH4</accession>
<dbReference type="InParanoid" id="F0ZEH4"/>
<protein>
    <submittedName>
        <fullName evidence="2">Uncharacterized protein</fullName>
    </submittedName>
</protein>
<sequence length="809" mass="92064">MKIYIHYESEPEETIIVQPLILGLETVEQLKSYFLNEYKKRHPNSDIGDSVDLKDKKGKNVFDSNLIAKHFSNLDDGFIVKSKGSKPSTTSTASASNTSVSTSSSPSPSSSSPKTSSATTTSTSIINNNNSVKKTTTTTTNNNKNNNTTQSPTIQSKYTELPDGMCDQKYNGVIKPLLEQGERFYENQLYKNAISYYENILTMLPSEYISLVRCSNIYYEAKKWKVAKGFIESGIMHYPNDIQFHHLRAKLMLETGDYLEAIKSLESILELLNPSDEKYDEFQAIYGKALYETKNPRLQDEACDLLTSLVHKNEKNIQALIGFTHVLIDKGQLKDASQAVLQLLGTIPEMDKKKQLTKYLPLSGETIVLNDPYQKERKWTQEKISDLIKILGVDTILSGFNPGSVTPQLMAFLSNYVKEFGAIKESMELIRRSSMKEPSYVPYRLSLIHTLEITQQYGQAIELAMDFLRKNRNLGLTQFPDVNNETFLAILEKHIKPGYKHIYEYQSFKKDAPEGGPQKVSKDILVIPPGQPAPAPYTQDELDLMGLWFATSKLCYAAGILEPLPEIISLVEKIRIGRDIHLSSSRNENAYFCCVSALMPYKTLPLPKHRPIYIAGDSHCFSTAWTPVTIQGEQRLFHPLLVTGLKMWHLRPSTKFYPKVNFYNVVPTAPPGSEIVFEFGEIDCREGIVVSVDRCRYKDLEEGMNITIDFYIDALKDLIKKYNYKIFIHPVVPVLEHTRHIVKVFNKIFEKRIRACKEFVWLDFFPTLLKPQNENAFNPIYALDGTHMNPTYVSLIEASINKHYNEIAK</sequence>
<dbReference type="VEuPathDB" id="AmoebaDB:DICPUDRAFT_76739"/>
<dbReference type="InterPro" id="IPR011990">
    <property type="entry name" value="TPR-like_helical_dom_sf"/>
</dbReference>
<dbReference type="PANTHER" id="PTHR15704:SF8">
    <property type="match status" value="1"/>
</dbReference>
<dbReference type="eggNOG" id="ENOG502QXRP">
    <property type="taxonomic scope" value="Eukaryota"/>
</dbReference>
<dbReference type="KEGG" id="dpp:DICPUDRAFT_76739"/>
<evidence type="ECO:0000313" key="3">
    <source>
        <dbReference type="Proteomes" id="UP000001064"/>
    </source>
</evidence>
<evidence type="ECO:0000313" key="2">
    <source>
        <dbReference type="EMBL" id="EGC37627.1"/>
    </source>
</evidence>
<dbReference type="SUPFAM" id="SSF48452">
    <property type="entry name" value="TPR-like"/>
    <property type="match status" value="1"/>
</dbReference>
<feature type="region of interest" description="Disordered" evidence="1">
    <location>
        <begin position="83"/>
        <end position="160"/>
    </location>
</feature>
<dbReference type="OrthoDB" id="435413at2759"/>
<evidence type="ECO:0000256" key="1">
    <source>
        <dbReference type="SAM" id="MobiDB-lite"/>
    </source>
</evidence>
<dbReference type="OMA" id="IWHLREE"/>
<dbReference type="SUPFAM" id="SSF52266">
    <property type="entry name" value="SGNH hydrolase"/>
    <property type="match status" value="1"/>
</dbReference>
<dbReference type="InterPro" id="IPR039226">
    <property type="entry name" value="Ski3/TTC37"/>
</dbReference>
<dbReference type="PANTHER" id="PTHR15704">
    <property type="entry name" value="SUPERKILLER 3 PROTEIN-RELATED"/>
    <property type="match status" value="1"/>
</dbReference>
<dbReference type="Proteomes" id="UP000001064">
    <property type="component" value="Unassembled WGS sequence"/>
</dbReference>
<dbReference type="EMBL" id="GL870994">
    <property type="protein sequence ID" value="EGC37627.1"/>
    <property type="molecule type" value="Genomic_DNA"/>
</dbReference>
<gene>
    <name evidence="2" type="ORF">DICPUDRAFT_76739</name>
</gene>
<dbReference type="STRING" id="5786.F0ZEH4"/>
<proteinExistence type="predicted"/>
<dbReference type="GeneID" id="10499383"/>
<keyword evidence="3" id="KW-1185">Reference proteome</keyword>
<dbReference type="RefSeq" id="XP_003285815.1">
    <property type="nucleotide sequence ID" value="XM_003285767.1"/>
</dbReference>
<dbReference type="GO" id="GO:0055087">
    <property type="term" value="C:Ski complex"/>
    <property type="evidence" value="ECO:0000318"/>
    <property type="project" value="GO_Central"/>
</dbReference>
<reference evidence="3" key="1">
    <citation type="journal article" date="2011" name="Genome Biol.">
        <title>Comparative genomics of the social amoebae Dictyostelium discoideum and Dictyostelium purpureum.</title>
        <authorList>
            <consortium name="US DOE Joint Genome Institute (JGI-PGF)"/>
            <person name="Sucgang R."/>
            <person name="Kuo A."/>
            <person name="Tian X."/>
            <person name="Salerno W."/>
            <person name="Parikh A."/>
            <person name="Feasley C.L."/>
            <person name="Dalin E."/>
            <person name="Tu H."/>
            <person name="Huang E."/>
            <person name="Barry K."/>
            <person name="Lindquist E."/>
            <person name="Shapiro H."/>
            <person name="Bruce D."/>
            <person name="Schmutz J."/>
            <person name="Salamov A."/>
            <person name="Fey P."/>
            <person name="Gaudet P."/>
            <person name="Anjard C."/>
            <person name="Babu M.M."/>
            <person name="Basu S."/>
            <person name="Bushmanova Y."/>
            <person name="van der Wel H."/>
            <person name="Katoh-Kurasawa M."/>
            <person name="Dinh C."/>
            <person name="Coutinho P.M."/>
            <person name="Saito T."/>
            <person name="Elias M."/>
            <person name="Schaap P."/>
            <person name="Kay R.R."/>
            <person name="Henrissat B."/>
            <person name="Eichinger L."/>
            <person name="Rivero F."/>
            <person name="Putnam N.H."/>
            <person name="West C.M."/>
            <person name="Loomis W.F."/>
            <person name="Chisholm R.L."/>
            <person name="Shaulsky G."/>
            <person name="Strassmann J.E."/>
            <person name="Queller D.C."/>
            <person name="Kuspa A."/>
            <person name="Grigoriev I.V."/>
        </authorList>
    </citation>
    <scope>NUCLEOTIDE SEQUENCE [LARGE SCALE GENOMIC DNA]</scope>
    <source>
        <strain evidence="3">QSDP1</strain>
    </source>
</reference>
<feature type="compositionally biased region" description="Low complexity" evidence="1">
    <location>
        <begin position="85"/>
        <end position="153"/>
    </location>
</feature>